<dbReference type="AlphaFoldDB" id="A0A402D220"/>
<evidence type="ECO:0000313" key="1">
    <source>
        <dbReference type="EMBL" id="BDI30139.1"/>
    </source>
</evidence>
<proteinExistence type="predicted"/>
<dbReference type="Proteomes" id="UP000287394">
    <property type="component" value="Chromosome"/>
</dbReference>
<protein>
    <submittedName>
        <fullName evidence="1">Uncharacterized protein</fullName>
    </submittedName>
</protein>
<keyword evidence="2" id="KW-1185">Reference proteome</keyword>
<dbReference type="KEGG" id="ccot:CCAX7_21900"/>
<evidence type="ECO:0000313" key="2">
    <source>
        <dbReference type="Proteomes" id="UP000287394"/>
    </source>
</evidence>
<accession>A0A402D220</accession>
<dbReference type="PROSITE" id="PS51257">
    <property type="entry name" value="PROKAR_LIPOPROTEIN"/>
    <property type="match status" value="1"/>
</dbReference>
<organism evidence="1 2">
    <name type="scientific">Capsulimonas corticalis</name>
    <dbReference type="NCBI Taxonomy" id="2219043"/>
    <lineage>
        <taxon>Bacteria</taxon>
        <taxon>Bacillati</taxon>
        <taxon>Armatimonadota</taxon>
        <taxon>Armatimonadia</taxon>
        <taxon>Capsulimonadales</taxon>
        <taxon>Capsulimonadaceae</taxon>
        <taxon>Capsulimonas</taxon>
    </lineage>
</organism>
<gene>
    <name evidence="1" type="ORF">CCAX7_21900</name>
</gene>
<reference evidence="1 2" key="1">
    <citation type="journal article" date="2019" name="Int. J. Syst. Evol. Microbiol.">
        <title>Capsulimonas corticalis gen. nov., sp. nov., an aerobic capsulated bacterium, of a novel bacterial order, Capsulimonadales ord. nov., of the class Armatimonadia of the phylum Armatimonadetes.</title>
        <authorList>
            <person name="Li J."/>
            <person name="Kudo C."/>
            <person name="Tonouchi A."/>
        </authorList>
    </citation>
    <scope>NUCLEOTIDE SEQUENCE [LARGE SCALE GENOMIC DNA]</scope>
    <source>
        <strain evidence="1 2">AX-7</strain>
    </source>
</reference>
<sequence length="119" mass="12324">MTEFDRTERPDRVRIGALLSAIAAAVVLTGCGQDTQRNCVDQDGRVLPDSACQSTYVGGGTGYYRYPHWVYGGSRSGGYMRGYSASAPSSGRIVSPSGSVVRGGFGFFGGGGHGFGGGE</sequence>
<dbReference type="RefSeq" id="WP_119323591.1">
    <property type="nucleotide sequence ID" value="NZ_AP025739.1"/>
</dbReference>
<name>A0A402D220_9BACT</name>
<dbReference type="EMBL" id="AP025739">
    <property type="protein sequence ID" value="BDI30139.1"/>
    <property type="molecule type" value="Genomic_DNA"/>
</dbReference>